<dbReference type="Gene3D" id="1.10.287.130">
    <property type="match status" value="1"/>
</dbReference>
<dbReference type="Pfam" id="PF02518">
    <property type="entry name" value="HATPase_c"/>
    <property type="match status" value="1"/>
</dbReference>
<dbReference type="SUPFAM" id="SSF47384">
    <property type="entry name" value="Homodimeric domain of signal transducing histidine kinase"/>
    <property type="match status" value="1"/>
</dbReference>
<dbReference type="InterPro" id="IPR035965">
    <property type="entry name" value="PAS-like_dom_sf"/>
</dbReference>
<evidence type="ECO:0000313" key="30">
    <source>
        <dbReference type="EMBL" id="MUI14156.1"/>
    </source>
</evidence>
<dbReference type="Pfam" id="PF08447">
    <property type="entry name" value="PAS_3"/>
    <property type="match status" value="1"/>
</dbReference>
<keyword evidence="6 22" id="KW-0597">Phosphoprotein</keyword>
<keyword evidence="31" id="KW-1185">Reference proteome</keyword>
<evidence type="ECO:0000259" key="29">
    <source>
        <dbReference type="PROSITE" id="PS50894"/>
    </source>
</evidence>
<evidence type="ECO:0000256" key="12">
    <source>
        <dbReference type="ARBA" id="ARBA00022840"/>
    </source>
</evidence>
<dbReference type="NCBIfam" id="TIGR00229">
    <property type="entry name" value="sensory_box"/>
    <property type="match status" value="4"/>
</dbReference>
<feature type="domain" description="PAS" evidence="27">
    <location>
        <begin position="817"/>
        <end position="853"/>
    </location>
</feature>
<dbReference type="SMART" id="SM00388">
    <property type="entry name" value="HisKA"/>
    <property type="match status" value="1"/>
</dbReference>
<evidence type="ECO:0000256" key="14">
    <source>
        <dbReference type="ARBA" id="ARBA00023012"/>
    </source>
</evidence>
<dbReference type="InterPro" id="IPR036097">
    <property type="entry name" value="HisK_dim/P_sf"/>
</dbReference>
<sequence>MPASPAWCCAGARARAARWHRSSRCGIRGTATSSPAASRPARTPERGSVYLSMVDHRPVHGRPRRLLKRKPLPPGSARPARPARPARRLLLQTALLLCACGPAFGLERVSVQLKWHHQFQFAGYYAAQDKGYYRDEGLEVALVEAQPGTDPVQAVLAGRAQYGTGNSSLLLHRAAGKPVVVLAPIFQHSAAALIARRTPDGKPVGWTGARVMLAPGNDELQAYLLRQGVKLAELKLLPHSQRLDDLIEGKVDVMSGYLTEVPYLLDLAGIRYDMLSPRAAGIDFYGDILFTTERELQEHPERARAMRAATLRGWRYAMAHPEEIVDLIRARYPQGHSREHLMHEARQTAKLMEQPLVEPGYSNPARWQAIANTYITLGMLPRSVALDDFLYREPEPRPRWPLLATGMLAALLGAAAIWRARAARPQPLPVQAAPAADAPSPAEQALDAACEGIWEWHPQSDEVKLSPRFGELLGYGAGGLAPHDRNAWLQHVHPDDRLQLMQEMSRIGLEPVDDTLLVHECRMRCRDGSYRWIAVRGRVTARAGAHPTLAGGTLGPVNDRALAERDRLSAVLEAMPGGILVADRGGRVKQVNRAAAACFGYQPGDMAGISMELLVPEVMRSAPGLPRELFSRPNLPGRVLTARRADGGHFPAMVHLAPIELAGIERASQGWSVVSVRDMTQRQRTEQALHASSERYRQIVQTATEGIWMTDAGDRTSFVNPTLARMLGFDPDDMLGRPMSDFMDEESTAQLVRQNQRRRPGEAEQGDARFYRKDGSSMWGLVSTTQIHDDNGVYAGTLAMITDITDRRLAEVALRNSSQRMASVFNAVTNGLVVLNSEGVILECNAATARMLGPAAASGARLWPGVHEDGRPFDADEHPVQRALASGRSVRGVVMGVTGDSGGICWLSVNAEPMRDELGAATMVVASLTDITERKNSADALRRGEQRLQEIIKMMPIGLFLKGPDGRLLLMNPACERQFGYTMADLHNGSYAHLHAPKEVVEFARRDREAFARGEQVDYEETLFNPALRQHLALRTFKKPVFDEHGEPVYLICMSIDITESKRVEQALRELNEHLEERVAQRTEQLDQAKQVAEEASQAKGQFLANMSHEIRTPMNGVIGMAHLALKTDLDPRQRDYLEKIRFAGEHLLGIIDDILDISKIEAGKLDIEQVEFPLSQVIETLTTVVAPKVAARELRLDIDIDPEVPPVLRGDPLRLGQVLINYVNNAIKFSEHGTIGLRVRCIAGGDTDCLLRFDVSDEGIGMTEQEMGRLFQSFEQADASTTRAYGGTGLGLAICKQLAQLMGGDVGVSSAPGAGSTFWFTARLGIGGTGAAAGALPSSAAEPATPKDALQGAHLLLVEDNAFNQQIGMEMLEEAGAAVRLAGNGAEALALLEEASFDCVLMDVQMPVMDGLETTRRIRADARLAGLRVLAMTATATSEERERCMEAGMDDFIAKPIQPALLARKIAAWLPERRVKEHRRDGGKDGGKGGGERGAGNEGAVPYRPHATLVGDPAVIDLSVLAQVLGYQPDKIRSFALKFLQSAENGLAELDEALAAGDIERVRELGHRLKAAARTVGALGMGELCERMERLPSSGPAGEQGAWALVGQFRPLLAQIREHILNHTTLGELK</sequence>
<evidence type="ECO:0000256" key="8">
    <source>
        <dbReference type="ARBA" id="ARBA00022692"/>
    </source>
</evidence>
<keyword evidence="11" id="KW-0418">Kinase</keyword>
<dbReference type="InterPro" id="IPR015168">
    <property type="entry name" value="SsuA/THI5"/>
</dbReference>
<dbReference type="EC" id="2.7.13.3" evidence="3"/>
<dbReference type="Pfam" id="PF01627">
    <property type="entry name" value="Hpt"/>
    <property type="match status" value="1"/>
</dbReference>
<dbReference type="Gene3D" id="1.20.120.160">
    <property type="entry name" value="HPT domain"/>
    <property type="match status" value="1"/>
</dbReference>
<dbReference type="Pfam" id="PF00512">
    <property type="entry name" value="HisKA"/>
    <property type="match status" value="1"/>
</dbReference>
<dbReference type="CDD" id="cd17546">
    <property type="entry name" value="REC_hyHK_CKI1_RcsC-like"/>
    <property type="match status" value="1"/>
</dbReference>
<dbReference type="InterPro" id="IPR001610">
    <property type="entry name" value="PAC"/>
</dbReference>
<evidence type="ECO:0000256" key="3">
    <source>
        <dbReference type="ARBA" id="ARBA00012438"/>
    </source>
</evidence>
<evidence type="ECO:0000256" key="5">
    <source>
        <dbReference type="ARBA" id="ARBA00022519"/>
    </source>
</evidence>
<dbReference type="Gene3D" id="3.40.50.2300">
    <property type="match status" value="1"/>
</dbReference>
<evidence type="ECO:0000259" key="27">
    <source>
        <dbReference type="PROSITE" id="PS50112"/>
    </source>
</evidence>
<dbReference type="InterPro" id="IPR013655">
    <property type="entry name" value="PAS_fold_3"/>
</dbReference>
<evidence type="ECO:0000256" key="11">
    <source>
        <dbReference type="ARBA" id="ARBA00022777"/>
    </source>
</evidence>
<evidence type="ECO:0000256" key="18">
    <source>
        <dbReference type="ARBA" id="ARBA00064003"/>
    </source>
</evidence>
<keyword evidence="9" id="KW-0732">Signal</keyword>
<keyword evidence="5" id="KW-0997">Cell inner membrane</keyword>
<dbReference type="PANTHER" id="PTHR43047">
    <property type="entry name" value="TWO-COMPONENT HISTIDINE PROTEIN KINASE"/>
    <property type="match status" value="1"/>
</dbReference>
<feature type="region of interest" description="Disordered" evidence="24">
    <location>
        <begin position="61"/>
        <end position="84"/>
    </location>
</feature>
<feature type="modified residue" description="4-aspartylphosphate" evidence="22">
    <location>
        <position position="1404"/>
    </location>
</feature>
<reference evidence="30 31" key="1">
    <citation type="submission" date="2019-11" db="EMBL/GenBank/DDBJ databases">
        <title>Draft Genome Sequences of Six Type Strains of the Genus Massilia.</title>
        <authorList>
            <person name="Miess H."/>
            <person name="Frediansyah A."/>
            <person name="Goeker M."/>
            <person name="Gross H."/>
        </authorList>
    </citation>
    <scope>NUCLEOTIDE SEQUENCE [LARGE SCALE GENOMIC DNA]</scope>
    <source>
        <strain evidence="30 31">DSM 17513</strain>
    </source>
</reference>
<dbReference type="FunFam" id="3.30.565.10:FF:000010">
    <property type="entry name" value="Sensor histidine kinase RcsC"/>
    <property type="match status" value="1"/>
</dbReference>
<evidence type="ECO:0000313" key="31">
    <source>
        <dbReference type="Proteomes" id="UP000431684"/>
    </source>
</evidence>
<feature type="domain" description="PAC" evidence="28">
    <location>
        <begin position="1017"/>
        <end position="1070"/>
    </location>
</feature>
<dbReference type="CDD" id="cd00088">
    <property type="entry name" value="HPT"/>
    <property type="match status" value="1"/>
</dbReference>
<dbReference type="SMART" id="SM00086">
    <property type="entry name" value="PAC"/>
    <property type="match status" value="4"/>
</dbReference>
<dbReference type="FunFam" id="1.10.287.130:FF:000002">
    <property type="entry name" value="Two-component osmosensing histidine kinase"/>
    <property type="match status" value="1"/>
</dbReference>
<dbReference type="Pfam" id="PF13188">
    <property type="entry name" value="PAS_8"/>
    <property type="match status" value="1"/>
</dbReference>
<feature type="region of interest" description="Disordered" evidence="24">
    <location>
        <begin position="26"/>
        <end position="47"/>
    </location>
</feature>
<dbReference type="InterPro" id="IPR013656">
    <property type="entry name" value="PAS_4"/>
</dbReference>
<keyword evidence="14" id="KW-0902">Two-component regulatory system</keyword>
<feature type="compositionally biased region" description="Basic and acidic residues" evidence="24">
    <location>
        <begin position="1477"/>
        <end position="1492"/>
    </location>
</feature>
<evidence type="ECO:0000256" key="6">
    <source>
        <dbReference type="ARBA" id="ARBA00022553"/>
    </source>
</evidence>
<feature type="domain" description="PAC" evidence="28">
    <location>
        <begin position="764"/>
        <end position="816"/>
    </location>
</feature>
<dbReference type="Gene3D" id="3.40.190.10">
    <property type="entry name" value="Periplasmic binding protein-like II"/>
    <property type="match status" value="2"/>
</dbReference>
<evidence type="ECO:0000256" key="17">
    <source>
        <dbReference type="ARBA" id="ARBA00058004"/>
    </source>
</evidence>
<dbReference type="SUPFAM" id="SSF52172">
    <property type="entry name" value="CheY-like"/>
    <property type="match status" value="1"/>
</dbReference>
<comment type="subunit">
    <text evidence="18">At low DSF concentrations, interacts with RpfF.</text>
</comment>
<dbReference type="Gene3D" id="3.30.565.10">
    <property type="entry name" value="Histidine kinase-like ATPase, C-terminal domain"/>
    <property type="match status" value="1"/>
</dbReference>
<dbReference type="InterPro" id="IPR036641">
    <property type="entry name" value="HPT_dom_sf"/>
</dbReference>
<feature type="domain" description="PAS" evidence="27">
    <location>
        <begin position="564"/>
        <end position="617"/>
    </location>
</feature>
<dbReference type="InterPro" id="IPR000014">
    <property type="entry name" value="PAS"/>
</dbReference>
<dbReference type="SUPFAM" id="SSF47226">
    <property type="entry name" value="Histidine-containing phosphotransfer domain, HPT domain"/>
    <property type="match status" value="1"/>
</dbReference>
<dbReference type="EMBL" id="WNWM01000002">
    <property type="protein sequence ID" value="MUI14156.1"/>
    <property type="molecule type" value="Genomic_DNA"/>
</dbReference>
<dbReference type="InterPro" id="IPR005467">
    <property type="entry name" value="His_kinase_dom"/>
</dbReference>
<comment type="function">
    <text evidence="17">Member of the two-component regulatory system BvgS/BvgA. Phosphorylates BvgA via a four-step phosphorelay in response to environmental signals.</text>
</comment>
<comment type="subcellular location">
    <subcellularLocation>
        <location evidence="2">Cell inner membrane</location>
        <topology evidence="2">Multi-pass membrane protein</topology>
    </subcellularLocation>
</comment>
<accession>A0A6I3XEZ8</accession>
<feature type="domain" description="HPt" evidence="29">
    <location>
        <begin position="1529"/>
        <end position="1628"/>
    </location>
</feature>
<comment type="caution">
    <text evidence="30">The sequence shown here is derived from an EMBL/GenBank/DDBJ whole genome shotgun (WGS) entry which is preliminary data.</text>
</comment>
<dbReference type="InterPro" id="IPR011006">
    <property type="entry name" value="CheY-like_superfamily"/>
</dbReference>
<dbReference type="SMART" id="SM00448">
    <property type="entry name" value="REC"/>
    <property type="match status" value="1"/>
</dbReference>
<evidence type="ECO:0000256" key="2">
    <source>
        <dbReference type="ARBA" id="ARBA00004429"/>
    </source>
</evidence>
<dbReference type="Proteomes" id="UP000431684">
    <property type="component" value="Unassembled WGS sequence"/>
</dbReference>
<evidence type="ECO:0000256" key="9">
    <source>
        <dbReference type="ARBA" id="ARBA00022729"/>
    </source>
</evidence>
<name>A0A6I3XEZ8_9BURK</name>
<feature type="modified residue" description="Phosphohistidine" evidence="21">
    <location>
        <position position="1568"/>
    </location>
</feature>
<feature type="domain" description="Response regulatory" evidence="26">
    <location>
        <begin position="1355"/>
        <end position="1471"/>
    </location>
</feature>
<evidence type="ECO:0000256" key="19">
    <source>
        <dbReference type="ARBA" id="ARBA00068150"/>
    </source>
</evidence>
<dbReference type="InterPro" id="IPR036890">
    <property type="entry name" value="HATPase_C_sf"/>
</dbReference>
<keyword evidence="7" id="KW-0808">Transferase</keyword>
<dbReference type="PROSITE" id="PS50112">
    <property type="entry name" value="PAS"/>
    <property type="match status" value="4"/>
</dbReference>
<dbReference type="InterPro" id="IPR003594">
    <property type="entry name" value="HATPase_dom"/>
</dbReference>
<dbReference type="InterPro" id="IPR003661">
    <property type="entry name" value="HisK_dim/P_dom"/>
</dbReference>
<dbReference type="GO" id="GO:0005524">
    <property type="term" value="F:ATP binding"/>
    <property type="evidence" value="ECO:0007669"/>
    <property type="project" value="UniProtKB-KW"/>
</dbReference>
<evidence type="ECO:0000259" key="26">
    <source>
        <dbReference type="PROSITE" id="PS50110"/>
    </source>
</evidence>
<organism evidence="30 31">
    <name type="scientific">Pseudoduganella dura</name>
    <dbReference type="NCBI Taxonomy" id="321982"/>
    <lineage>
        <taxon>Bacteria</taxon>
        <taxon>Pseudomonadati</taxon>
        <taxon>Pseudomonadota</taxon>
        <taxon>Betaproteobacteria</taxon>
        <taxon>Burkholderiales</taxon>
        <taxon>Oxalobacteraceae</taxon>
        <taxon>Telluria group</taxon>
        <taxon>Pseudoduganella</taxon>
    </lineage>
</organism>
<feature type="compositionally biased region" description="Basic residues" evidence="24">
    <location>
        <begin position="61"/>
        <end position="71"/>
    </location>
</feature>
<evidence type="ECO:0000256" key="4">
    <source>
        <dbReference type="ARBA" id="ARBA00022475"/>
    </source>
</evidence>
<evidence type="ECO:0000256" key="23">
    <source>
        <dbReference type="SAM" id="Coils"/>
    </source>
</evidence>
<keyword evidence="16" id="KW-0472">Membrane</keyword>
<keyword evidence="10" id="KW-0547">Nucleotide-binding</keyword>
<feature type="domain" description="PAS" evidence="27">
    <location>
        <begin position="944"/>
        <end position="1014"/>
    </location>
</feature>
<dbReference type="Pfam" id="PF13426">
    <property type="entry name" value="PAS_9"/>
    <property type="match status" value="1"/>
</dbReference>
<evidence type="ECO:0000256" key="10">
    <source>
        <dbReference type="ARBA" id="ARBA00022741"/>
    </source>
</evidence>
<dbReference type="SMART" id="SM00073">
    <property type="entry name" value="HPT"/>
    <property type="match status" value="1"/>
</dbReference>
<evidence type="ECO:0000256" key="1">
    <source>
        <dbReference type="ARBA" id="ARBA00000085"/>
    </source>
</evidence>
<evidence type="ECO:0000256" key="20">
    <source>
        <dbReference type="ARBA" id="ARBA00070152"/>
    </source>
</evidence>
<dbReference type="InterPro" id="IPR000700">
    <property type="entry name" value="PAS-assoc_C"/>
</dbReference>
<feature type="compositionally biased region" description="Low complexity" evidence="24">
    <location>
        <begin position="26"/>
        <end position="41"/>
    </location>
</feature>
<dbReference type="SMART" id="SM00387">
    <property type="entry name" value="HATPase_c"/>
    <property type="match status" value="1"/>
</dbReference>
<dbReference type="PROSITE" id="PS50110">
    <property type="entry name" value="RESPONSE_REGULATORY"/>
    <property type="match status" value="1"/>
</dbReference>
<dbReference type="InterPro" id="IPR001789">
    <property type="entry name" value="Sig_transdc_resp-reg_receiver"/>
</dbReference>
<dbReference type="InterPro" id="IPR008207">
    <property type="entry name" value="Sig_transdc_His_kin_Hpt_dom"/>
</dbReference>
<dbReference type="GO" id="GO:0005886">
    <property type="term" value="C:plasma membrane"/>
    <property type="evidence" value="ECO:0007669"/>
    <property type="project" value="UniProtKB-SubCell"/>
</dbReference>
<feature type="coiled-coil region" evidence="23">
    <location>
        <begin position="1058"/>
        <end position="1099"/>
    </location>
</feature>
<dbReference type="SUPFAM" id="SSF55785">
    <property type="entry name" value="PYP-like sensor domain (PAS domain)"/>
    <property type="match status" value="5"/>
</dbReference>
<feature type="domain" description="PAS" evidence="27">
    <location>
        <begin position="692"/>
        <end position="762"/>
    </location>
</feature>
<dbReference type="SMART" id="SM00091">
    <property type="entry name" value="PAS"/>
    <property type="match status" value="5"/>
</dbReference>
<feature type="domain" description="PAC" evidence="28">
    <location>
        <begin position="888"/>
        <end position="943"/>
    </location>
</feature>
<dbReference type="GO" id="GO:0000155">
    <property type="term" value="F:phosphorelay sensor kinase activity"/>
    <property type="evidence" value="ECO:0007669"/>
    <property type="project" value="InterPro"/>
</dbReference>
<evidence type="ECO:0000259" key="28">
    <source>
        <dbReference type="PROSITE" id="PS50113"/>
    </source>
</evidence>
<evidence type="ECO:0000256" key="22">
    <source>
        <dbReference type="PROSITE-ProRule" id="PRU00169"/>
    </source>
</evidence>
<gene>
    <name evidence="30" type="ORF">GJV26_17075</name>
</gene>
<dbReference type="SUPFAM" id="SSF53850">
    <property type="entry name" value="Periplasmic binding protein-like II"/>
    <property type="match status" value="1"/>
</dbReference>
<dbReference type="Pfam" id="PF09084">
    <property type="entry name" value="NMT1"/>
    <property type="match status" value="1"/>
</dbReference>
<dbReference type="PROSITE" id="PS50894">
    <property type="entry name" value="HPT"/>
    <property type="match status" value="1"/>
</dbReference>
<dbReference type="CDD" id="cd00082">
    <property type="entry name" value="HisKA"/>
    <property type="match status" value="1"/>
</dbReference>
<dbReference type="OrthoDB" id="5290456at2"/>
<dbReference type="Pfam" id="PF08448">
    <property type="entry name" value="PAS_4"/>
    <property type="match status" value="2"/>
</dbReference>
<evidence type="ECO:0000256" key="13">
    <source>
        <dbReference type="ARBA" id="ARBA00022989"/>
    </source>
</evidence>
<keyword evidence="12" id="KW-0067">ATP-binding</keyword>
<feature type="domain" description="Histidine kinase" evidence="25">
    <location>
        <begin position="1106"/>
        <end position="1327"/>
    </location>
</feature>
<protein>
    <recommendedName>
        <fullName evidence="19">Sensory/regulatory protein RpfC</fullName>
        <ecNumber evidence="3">2.7.13.3</ecNumber>
    </recommendedName>
    <alternativeName>
        <fullName evidence="20">Virulence sensor protein BvgS</fullName>
    </alternativeName>
</protein>
<dbReference type="InterPro" id="IPR004358">
    <property type="entry name" value="Sig_transdc_His_kin-like_C"/>
</dbReference>
<evidence type="ECO:0000256" key="15">
    <source>
        <dbReference type="ARBA" id="ARBA00023026"/>
    </source>
</evidence>
<evidence type="ECO:0000256" key="21">
    <source>
        <dbReference type="PROSITE-ProRule" id="PRU00110"/>
    </source>
</evidence>
<dbReference type="PROSITE" id="PS50109">
    <property type="entry name" value="HIS_KIN"/>
    <property type="match status" value="1"/>
</dbReference>
<dbReference type="Gene3D" id="3.30.450.20">
    <property type="entry name" value="PAS domain"/>
    <property type="match status" value="5"/>
</dbReference>
<dbReference type="CDD" id="cd00130">
    <property type="entry name" value="PAS"/>
    <property type="match status" value="5"/>
</dbReference>
<dbReference type="Pfam" id="PF00072">
    <property type="entry name" value="Response_reg"/>
    <property type="match status" value="1"/>
</dbReference>
<dbReference type="SUPFAM" id="SSF55874">
    <property type="entry name" value="ATPase domain of HSP90 chaperone/DNA topoisomerase II/histidine kinase"/>
    <property type="match status" value="1"/>
</dbReference>
<dbReference type="PRINTS" id="PR00344">
    <property type="entry name" value="BCTRLSENSOR"/>
</dbReference>
<feature type="region of interest" description="Disordered" evidence="24">
    <location>
        <begin position="1477"/>
        <end position="1501"/>
    </location>
</feature>
<dbReference type="PROSITE" id="PS50113">
    <property type="entry name" value="PAC"/>
    <property type="match status" value="3"/>
</dbReference>
<evidence type="ECO:0000259" key="25">
    <source>
        <dbReference type="PROSITE" id="PS50109"/>
    </source>
</evidence>
<proteinExistence type="predicted"/>
<evidence type="ECO:0000256" key="16">
    <source>
        <dbReference type="ARBA" id="ARBA00023136"/>
    </source>
</evidence>
<keyword evidence="4" id="KW-1003">Cell membrane</keyword>
<evidence type="ECO:0000256" key="24">
    <source>
        <dbReference type="SAM" id="MobiDB-lite"/>
    </source>
</evidence>
<dbReference type="CDD" id="cd16922">
    <property type="entry name" value="HATPase_EvgS-ArcB-TorS-like"/>
    <property type="match status" value="1"/>
</dbReference>
<comment type="catalytic activity">
    <reaction evidence="1">
        <text>ATP + protein L-histidine = ADP + protein N-phospho-L-histidine.</text>
        <dbReference type="EC" id="2.7.13.3"/>
    </reaction>
</comment>
<keyword evidence="13" id="KW-1133">Transmembrane helix</keyword>
<keyword evidence="15" id="KW-0843">Virulence</keyword>
<keyword evidence="8" id="KW-0812">Transmembrane</keyword>
<keyword evidence="23" id="KW-0175">Coiled coil</keyword>
<evidence type="ECO:0000256" key="7">
    <source>
        <dbReference type="ARBA" id="ARBA00022679"/>
    </source>
</evidence>